<dbReference type="EMBL" id="BAWO01000055">
    <property type="protein sequence ID" value="GAJ40999.1"/>
    <property type="molecule type" value="Genomic_DNA"/>
</dbReference>
<evidence type="ECO:0000256" key="11">
    <source>
        <dbReference type="ARBA" id="ARBA00022842"/>
    </source>
</evidence>
<evidence type="ECO:0000256" key="9">
    <source>
        <dbReference type="ARBA" id="ARBA00022679"/>
    </source>
</evidence>
<proteinExistence type="inferred from homology"/>
<dbReference type="RefSeq" id="WP_042410964.1">
    <property type="nucleotide sequence ID" value="NZ_BAWO01000055.1"/>
</dbReference>
<evidence type="ECO:0000256" key="19">
    <source>
        <dbReference type="HAMAP-Rule" id="MF_00719"/>
    </source>
</evidence>
<feature type="transmembrane region" description="Helical" evidence="19">
    <location>
        <begin position="38"/>
        <end position="56"/>
    </location>
</feature>
<accession>A0A023DI65</accession>
<evidence type="ECO:0000256" key="4">
    <source>
        <dbReference type="ARBA" id="ARBA00010561"/>
    </source>
</evidence>
<evidence type="ECO:0000256" key="7">
    <source>
        <dbReference type="ARBA" id="ARBA00022475"/>
    </source>
</evidence>
<dbReference type="InterPro" id="IPR003805">
    <property type="entry name" value="CobS"/>
</dbReference>
<dbReference type="OrthoDB" id="9794626at2"/>
<keyword evidence="21" id="KW-1185">Reference proteome</keyword>
<comment type="cofactor">
    <cofactor evidence="1 19">
        <name>Mg(2+)</name>
        <dbReference type="ChEBI" id="CHEBI:18420"/>
    </cofactor>
</comment>
<feature type="transmembrane region" description="Helical" evidence="19">
    <location>
        <begin position="112"/>
        <end position="129"/>
    </location>
</feature>
<comment type="catalytic activity">
    <reaction evidence="17 19">
        <text>alpha-ribazole + adenosylcob(III)inamide-GDP = adenosylcob(III)alamin + GMP + H(+)</text>
        <dbReference type="Rhea" id="RHEA:16049"/>
        <dbReference type="ChEBI" id="CHEBI:10329"/>
        <dbReference type="ChEBI" id="CHEBI:15378"/>
        <dbReference type="ChEBI" id="CHEBI:18408"/>
        <dbReference type="ChEBI" id="CHEBI:58115"/>
        <dbReference type="ChEBI" id="CHEBI:60487"/>
        <dbReference type="EC" id="2.7.8.26"/>
    </reaction>
</comment>
<protein>
    <recommendedName>
        <fullName evidence="6 19">Adenosylcobinamide-GDP ribazoletransferase</fullName>
        <ecNumber evidence="5 19">2.7.8.26</ecNumber>
    </recommendedName>
    <alternativeName>
        <fullName evidence="16 19">Cobalamin synthase</fullName>
    </alternativeName>
    <alternativeName>
        <fullName evidence="15 19">Cobalamin-5'-phosphate synthase</fullName>
    </alternativeName>
</protein>
<dbReference type="AlphaFoldDB" id="A0A023DI65"/>
<dbReference type="EC" id="2.7.8.26" evidence="5 19"/>
<name>A0A023DI65_9BACL</name>
<dbReference type="Proteomes" id="UP000023561">
    <property type="component" value="Unassembled WGS sequence"/>
</dbReference>
<dbReference type="NCBIfam" id="TIGR00317">
    <property type="entry name" value="cobS"/>
    <property type="match status" value="1"/>
</dbReference>
<comment type="function">
    <text evidence="14 19">Joins adenosylcobinamide-GDP and alpha-ribazole to generate adenosylcobalamin (Ado-cobalamin). Also synthesizes adenosylcobalamin 5'-phosphate from adenosylcobinamide-GDP and alpha-ribazole 5'-phosphate.</text>
</comment>
<evidence type="ECO:0000256" key="2">
    <source>
        <dbReference type="ARBA" id="ARBA00004651"/>
    </source>
</evidence>
<feature type="transmembrane region" description="Helical" evidence="19">
    <location>
        <begin position="238"/>
        <end position="256"/>
    </location>
</feature>
<evidence type="ECO:0000256" key="3">
    <source>
        <dbReference type="ARBA" id="ARBA00004663"/>
    </source>
</evidence>
<keyword evidence="11 19" id="KW-0460">Magnesium</keyword>
<sequence>MKAAWSGLLLSLQFLTVIPVRRQIEWNGDVARWSVRLFPLIGAIIGAVAAVMYYLFSAFSSFSPLFLALFLMWLSVWLAGGLHADGWMDVSDAFFSYRDVKRRQEIMSDSRVGAFAVLSILFLLSFRFLFMFETICSDFDIFLIAVIPVFSRTAMAWLLICGKPAKQTGMAAAFREHADRYDAHAAMTIGSCLLACLCATHLSVFNTIIFLACGTIFAAFAARLFFERQFGGITGDTLGAFVEGMETWLWFIIWLLRSYVTV</sequence>
<keyword evidence="7 19" id="KW-1003">Cell membrane</keyword>
<gene>
    <name evidence="19 20" type="primary">cobS</name>
    <name evidence="20" type="ORF">GCA01S_055_00320</name>
</gene>
<dbReference type="HAMAP" id="MF_00719">
    <property type="entry name" value="CobS"/>
    <property type="match status" value="1"/>
</dbReference>
<evidence type="ECO:0000256" key="16">
    <source>
        <dbReference type="ARBA" id="ARBA00032853"/>
    </source>
</evidence>
<evidence type="ECO:0000256" key="13">
    <source>
        <dbReference type="ARBA" id="ARBA00023136"/>
    </source>
</evidence>
<reference evidence="20 21" key="1">
    <citation type="submission" date="2014-04" db="EMBL/GenBank/DDBJ databases">
        <title>Whole genome shotgun sequence of Geobacillus caldoxylosilyticus NBRC 107762.</title>
        <authorList>
            <person name="Hosoyama A."/>
            <person name="Hosoyama Y."/>
            <person name="Katano-Makiyama Y."/>
            <person name="Tsuchikane K."/>
            <person name="Ohji S."/>
            <person name="Ichikawa N."/>
            <person name="Yamazoe A."/>
            <person name="Fujita N."/>
        </authorList>
    </citation>
    <scope>NUCLEOTIDE SEQUENCE [LARGE SCALE GENOMIC DNA]</scope>
    <source>
        <strain evidence="20 21">NBRC 107762</strain>
    </source>
</reference>
<evidence type="ECO:0000256" key="17">
    <source>
        <dbReference type="ARBA" id="ARBA00048623"/>
    </source>
</evidence>
<keyword evidence="12 19" id="KW-1133">Transmembrane helix</keyword>
<keyword evidence="10 19" id="KW-0812">Transmembrane</keyword>
<dbReference type="Pfam" id="PF02654">
    <property type="entry name" value="CobS"/>
    <property type="match status" value="1"/>
</dbReference>
<dbReference type="GO" id="GO:0005886">
    <property type="term" value="C:plasma membrane"/>
    <property type="evidence" value="ECO:0007669"/>
    <property type="project" value="UniProtKB-SubCell"/>
</dbReference>
<evidence type="ECO:0000256" key="12">
    <source>
        <dbReference type="ARBA" id="ARBA00022989"/>
    </source>
</evidence>
<evidence type="ECO:0000256" key="6">
    <source>
        <dbReference type="ARBA" id="ARBA00015850"/>
    </source>
</evidence>
<evidence type="ECO:0000256" key="15">
    <source>
        <dbReference type="ARBA" id="ARBA00032605"/>
    </source>
</evidence>
<keyword evidence="13 19" id="KW-0472">Membrane</keyword>
<dbReference type="GO" id="GO:0051073">
    <property type="term" value="F:adenosylcobinamide-GDP ribazoletransferase activity"/>
    <property type="evidence" value="ECO:0007669"/>
    <property type="project" value="UniProtKB-UniRule"/>
</dbReference>
<comment type="subcellular location">
    <subcellularLocation>
        <location evidence="2 19">Cell membrane</location>
        <topology evidence="2 19">Multi-pass membrane protein</topology>
    </subcellularLocation>
</comment>
<dbReference type="PANTHER" id="PTHR34148:SF1">
    <property type="entry name" value="ADENOSYLCOBINAMIDE-GDP RIBAZOLETRANSFERASE"/>
    <property type="match status" value="1"/>
</dbReference>
<evidence type="ECO:0000256" key="8">
    <source>
        <dbReference type="ARBA" id="ARBA00022573"/>
    </source>
</evidence>
<dbReference type="UniPathway" id="UPA00148">
    <property type="reaction ID" value="UER00238"/>
</dbReference>
<dbReference type="GO" id="GO:0008818">
    <property type="term" value="F:cobalamin 5'-phosphate synthase activity"/>
    <property type="evidence" value="ECO:0007669"/>
    <property type="project" value="UniProtKB-UniRule"/>
</dbReference>
<feature type="transmembrane region" description="Helical" evidence="19">
    <location>
        <begin position="141"/>
        <end position="160"/>
    </location>
</feature>
<evidence type="ECO:0000256" key="1">
    <source>
        <dbReference type="ARBA" id="ARBA00001946"/>
    </source>
</evidence>
<dbReference type="GO" id="GO:0009236">
    <property type="term" value="P:cobalamin biosynthetic process"/>
    <property type="evidence" value="ECO:0007669"/>
    <property type="project" value="UniProtKB-UniRule"/>
</dbReference>
<comment type="pathway">
    <text evidence="3 19">Cofactor biosynthesis; adenosylcobalamin biosynthesis; adenosylcobalamin from cob(II)yrinate a,c-diamide: step 7/7.</text>
</comment>
<evidence type="ECO:0000256" key="5">
    <source>
        <dbReference type="ARBA" id="ARBA00013200"/>
    </source>
</evidence>
<feature type="transmembrane region" description="Helical" evidence="19">
    <location>
        <begin position="208"/>
        <end position="226"/>
    </location>
</feature>
<keyword evidence="9 19" id="KW-0808">Transferase</keyword>
<evidence type="ECO:0000313" key="20">
    <source>
        <dbReference type="EMBL" id="GAJ40999.1"/>
    </source>
</evidence>
<organism evidence="20 21">
    <name type="scientific">Parageobacillus caldoxylosilyticus NBRC 107762</name>
    <dbReference type="NCBI Taxonomy" id="1220594"/>
    <lineage>
        <taxon>Bacteria</taxon>
        <taxon>Bacillati</taxon>
        <taxon>Bacillota</taxon>
        <taxon>Bacilli</taxon>
        <taxon>Bacillales</taxon>
        <taxon>Anoxybacillaceae</taxon>
        <taxon>Saccharococcus</taxon>
    </lineage>
</organism>
<evidence type="ECO:0000256" key="18">
    <source>
        <dbReference type="ARBA" id="ARBA00049504"/>
    </source>
</evidence>
<evidence type="ECO:0000256" key="10">
    <source>
        <dbReference type="ARBA" id="ARBA00022692"/>
    </source>
</evidence>
<evidence type="ECO:0000256" key="14">
    <source>
        <dbReference type="ARBA" id="ARBA00025228"/>
    </source>
</evidence>
<comment type="caution">
    <text evidence="20">The sequence shown here is derived from an EMBL/GenBank/DDBJ whole genome shotgun (WGS) entry which is preliminary data.</text>
</comment>
<comment type="similarity">
    <text evidence="4 19">Belongs to the CobS family.</text>
</comment>
<comment type="catalytic activity">
    <reaction evidence="18 19">
        <text>alpha-ribazole 5'-phosphate + adenosylcob(III)inamide-GDP = adenosylcob(III)alamin 5'-phosphate + GMP + H(+)</text>
        <dbReference type="Rhea" id="RHEA:23560"/>
        <dbReference type="ChEBI" id="CHEBI:15378"/>
        <dbReference type="ChEBI" id="CHEBI:57918"/>
        <dbReference type="ChEBI" id="CHEBI:58115"/>
        <dbReference type="ChEBI" id="CHEBI:60487"/>
        <dbReference type="ChEBI" id="CHEBI:60493"/>
        <dbReference type="EC" id="2.7.8.26"/>
    </reaction>
</comment>
<dbReference type="PANTHER" id="PTHR34148">
    <property type="entry name" value="ADENOSYLCOBINAMIDE-GDP RIBAZOLETRANSFERASE"/>
    <property type="match status" value="1"/>
</dbReference>
<evidence type="ECO:0000313" key="21">
    <source>
        <dbReference type="Proteomes" id="UP000023561"/>
    </source>
</evidence>
<keyword evidence="8 19" id="KW-0169">Cobalamin biosynthesis</keyword>